<dbReference type="AlphaFoldDB" id="A0AAV0NLP8"/>
<sequence>RERGRFEGILGVELEDFFAVEARGTSPDLKTDHLKILTAVSLFSME</sequence>
<accession>A0AAV0NLP8</accession>
<evidence type="ECO:0000313" key="1">
    <source>
        <dbReference type="EMBL" id="CAI0459319.1"/>
    </source>
</evidence>
<proteinExistence type="predicted"/>
<evidence type="ECO:0000313" key="2">
    <source>
        <dbReference type="Proteomes" id="UP001154282"/>
    </source>
</evidence>
<gene>
    <name evidence="1" type="ORF">LITE_LOCUS33942</name>
</gene>
<keyword evidence="2" id="KW-1185">Reference proteome</keyword>
<reference evidence="1" key="1">
    <citation type="submission" date="2022-08" db="EMBL/GenBank/DDBJ databases">
        <authorList>
            <person name="Gutierrez-Valencia J."/>
        </authorList>
    </citation>
    <scope>NUCLEOTIDE SEQUENCE</scope>
</reference>
<organism evidence="1 2">
    <name type="scientific">Linum tenue</name>
    <dbReference type="NCBI Taxonomy" id="586396"/>
    <lineage>
        <taxon>Eukaryota</taxon>
        <taxon>Viridiplantae</taxon>
        <taxon>Streptophyta</taxon>
        <taxon>Embryophyta</taxon>
        <taxon>Tracheophyta</taxon>
        <taxon>Spermatophyta</taxon>
        <taxon>Magnoliopsida</taxon>
        <taxon>eudicotyledons</taxon>
        <taxon>Gunneridae</taxon>
        <taxon>Pentapetalae</taxon>
        <taxon>rosids</taxon>
        <taxon>fabids</taxon>
        <taxon>Malpighiales</taxon>
        <taxon>Linaceae</taxon>
        <taxon>Linum</taxon>
    </lineage>
</organism>
<comment type="caution">
    <text evidence="1">The sequence shown here is derived from an EMBL/GenBank/DDBJ whole genome shotgun (WGS) entry which is preliminary data.</text>
</comment>
<protein>
    <submittedName>
        <fullName evidence="1">Uncharacterized protein</fullName>
    </submittedName>
</protein>
<feature type="non-terminal residue" evidence="1">
    <location>
        <position position="1"/>
    </location>
</feature>
<dbReference type="Proteomes" id="UP001154282">
    <property type="component" value="Unassembled WGS sequence"/>
</dbReference>
<name>A0AAV0NLP8_9ROSI</name>
<dbReference type="EMBL" id="CAMGYJ010000008">
    <property type="protein sequence ID" value="CAI0459319.1"/>
    <property type="molecule type" value="Genomic_DNA"/>
</dbReference>